<gene>
    <name evidence="3" type="ORF">CTI12_AA553330</name>
</gene>
<sequence>MESDLSVQNSLVSLYAKCGSVDDAYKVFHSIDTLNTVSYNSMINGFAQNGYGKEALELFTKMEGSGVDPNDITFLGVLSACTHVLDTGGSLLWVAGSLKGQRFTWYKLFNWPILPHMLLDVLKDETKIMIMDSCLKYHYVPEAIWVPCNDA</sequence>
<dbReference type="OrthoDB" id="1731741at2759"/>
<dbReference type="FunFam" id="1.25.40.10:FF:000144">
    <property type="entry name" value="Pentatricopeptide repeat-containing protein, mitochondrial"/>
    <property type="match status" value="1"/>
</dbReference>
<dbReference type="GO" id="GO:0003723">
    <property type="term" value="F:RNA binding"/>
    <property type="evidence" value="ECO:0007669"/>
    <property type="project" value="InterPro"/>
</dbReference>
<keyword evidence="4" id="KW-1185">Reference proteome</keyword>
<protein>
    <submittedName>
        <fullName evidence="3">Pentatricopeptide repeat-containing protein</fullName>
    </submittedName>
</protein>
<dbReference type="EMBL" id="PKPP01013251">
    <property type="protein sequence ID" value="PWA41186.1"/>
    <property type="molecule type" value="Genomic_DNA"/>
</dbReference>
<evidence type="ECO:0000256" key="1">
    <source>
        <dbReference type="ARBA" id="ARBA00022737"/>
    </source>
</evidence>
<dbReference type="Pfam" id="PF13041">
    <property type="entry name" value="PPR_2"/>
    <property type="match status" value="1"/>
</dbReference>
<dbReference type="Proteomes" id="UP000245207">
    <property type="component" value="Unassembled WGS sequence"/>
</dbReference>
<keyword evidence="1" id="KW-0677">Repeat</keyword>
<dbReference type="Pfam" id="PF01535">
    <property type="entry name" value="PPR"/>
    <property type="match status" value="1"/>
</dbReference>
<dbReference type="InterPro" id="IPR002885">
    <property type="entry name" value="PPR_rpt"/>
</dbReference>
<accession>A0A2U1KWQ3</accession>
<name>A0A2U1KWQ3_ARTAN</name>
<dbReference type="GO" id="GO:0009451">
    <property type="term" value="P:RNA modification"/>
    <property type="evidence" value="ECO:0007669"/>
    <property type="project" value="InterPro"/>
</dbReference>
<dbReference type="PROSITE" id="PS51375">
    <property type="entry name" value="PPR"/>
    <property type="match status" value="1"/>
</dbReference>
<feature type="repeat" description="PPR" evidence="2">
    <location>
        <begin position="35"/>
        <end position="69"/>
    </location>
</feature>
<evidence type="ECO:0000256" key="2">
    <source>
        <dbReference type="PROSITE-ProRule" id="PRU00708"/>
    </source>
</evidence>
<reference evidence="3 4" key="1">
    <citation type="journal article" date="2018" name="Mol. Plant">
        <title>The genome of Artemisia annua provides insight into the evolution of Asteraceae family and artemisinin biosynthesis.</title>
        <authorList>
            <person name="Shen Q."/>
            <person name="Zhang L."/>
            <person name="Liao Z."/>
            <person name="Wang S."/>
            <person name="Yan T."/>
            <person name="Shi P."/>
            <person name="Liu M."/>
            <person name="Fu X."/>
            <person name="Pan Q."/>
            <person name="Wang Y."/>
            <person name="Lv Z."/>
            <person name="Lu X."/>
            <person name="Zhang F."/>
            <person name="Jiang W."/>
            <person name="Ma Y."/>
            <person name="Chen M."/>
            <person name="Hao X."/>
            <person name="Li L."/>
            <person name="Tang Y."/>
            <person name="Lv G."/>
            <person name="Zhou Y."/>
            <person name="Sun X."/>
            <person name="Brodelius P.E."/>
            <person name="Rose J.K.C."/>
            <person name="Tang K."/>
        </authorList>
    </citation>
    <scope>NUCLEOTIDE SEQUENCE [LARGE SCALE GENOMIC DNA]</scope>
    <source>
        <strain evidence="4">cv. Huhao1</strain>
        <tissue evidence="3">Leaf</tissue>
    </source>
</reference>
<proteinExistence type="predicted"/>
<dbReference type="InterPro" id="IPR011990">
    <property type="entry name" value="TPR-like_helical_dom_sf"/>
</dbReference>
<dbReference type="PANTHER" id="PTHR47926">
    <property type="entry name" value="PENTATRICOPEPTIDE REPEAT-CONTAINING PROTEIN"/>
    <property type="match status" value="1"/>
</dbReference>
<dbReference type="NCBIfam" id="TIGR00756">
    <property type="entry name" value="PPR"/>
    <property type="match status" value="2"/>
</dbReference>
<evidence type="ECO:0000313" key="3">
    <source>
        <dbReference type="EMBL" id="PWA41186.1"/>
    </source>
</evidence>
<dbReference type="Gene3D" id="1.25.40.10">
    <property type="entry name" value="Tetratricopeptide repeat domain"/>
    <property type="match status" value="1"/>
</dbReference>
<dbReference type="InterPro" id="IPR046960">
    <property type="entry name" value="PPR_At4g14850-like_plant"/>
</dbReference>
<evidence type="ECO:0000313" key="4">
    <source>
        <dbReference type="Proteomes" id="UP000245207"/>
    </source>
</evidence>
<dbReference type="AlphaFoldDB" id="A0A2U1KWQ3"/>
<organism evidence="3 4">
    <name type="scientific">Artemisia annua</name>
    <name type="common">Sweet wormwood</name>
    <dbReference type="NCBI Taxonomy" id="35608"/>
    <lineage>
        <taxon>Eukaryota</taxon>
        <taxon>Viridiplantae</taxon>
        <taxon>Streptophyta</taxon>
        <taxon>Embryophyta</taxon>
        <taxon>Tracheophyta</taxon>
        <taxon>Spermatophyta</taxon>
        <taxon>Magnoliopsida</taxon>
        <taxon>eudicotyledons</taxon>
        <taxon>Gunneridae</taxon>
        <taxon>Pentapetalae</taxon>
        <taxon>asterids</taxon>
        <taxon>campanulids</taxon>
        <taxon>Asterales</taxon>
        <taxon>Asteraceae</taxon>
        <taxon>Asteroideae</taxon>
        <taxon>Anthemideae</taxon>
        <taxon>Artemisiinae</taxon>
        <taxon>Artemisia</taxon>
    </lineage>
</organism>
<comment type="caution">
    <text evidence="3">The sequence shown here is derived from an EMBL/GenBank/DDBJ whole genome shotgun (WGS) entry which is preliminary data.</text>
</comment>